<protein>
    <recommendedName>
        <fullName evidence="3">PIN domain-containing protein</fullName>
    </recommendedName>
</protein>
<sequence>MNIQCLEEYCIARKDCSGDAFFIDTNYLIAFVNTTHPYHISTVIHTIFLLYK</sequence>
<comment type="caution">
    <text evidence="1">The sequence shown here is derived from an EMBL/GenBank/DDBJ whole genome shotgun (WGS) entry which is preliminary data.</text>
</comment>
<dbReference type="EMBL" id="JBHUMR010000025">
    <property type="protein sequence ID" value="MFD2618710.1"/>
    <property type="molecule type" value="Genomic_DNA"/>
</dbReference>
<organism evidence="1 2">
    <name type="scientific">Terrilactibacillus laevilacticus</name>
    <dbReference type="NCBI Taxonomy" id="1380157"/>
    <lineage>
        <taxon>Bacteria</taxon>
        <taxon>Bacillati</taxon>
        <taxon>Bacillota</taxon>
        <taxon>Bacilli</taxon>
        <taxon>Bacillales</taxon>
        <taxon>Bacillaceae</taxon>
        <taxon>Terrilactibacillus</taxon>
    </lineage>
</organism>
<dbReference type="RefSeq" id="WP_181406506.1">
    <property type="nucleotide sequence ID" value="NZ_JBHUMR010000025.1"/>
</dbReference>
<gene>
    <name evidence="1" type="ORF">ACFSTF_15580</name>
</gene>
<reference evidence="2" key="1">
    <citation type="journal article" date="2019" name="Int. J. Syst. Evol. Microbiol.">
        <title>The Global Catalogue of Microorganisms (GCM) 10K type strain sequencing project: providing services to taxonomists for standard genome sequencing and annotation.</title>
        <authorList>
            <consortium name="The Broad Institute Genomics Platform"/>
            <consortium name="The Broad Institute Genome Sequencing Center for Infectious Disease"/>
            <person name="Wu L."/>
            <person name="Ma J."/>
        </authorList>
    </citation>
    <scope>NUCLEOTIDE SEQUENCE [LARGE SCALE GENOMIC DNA]</scope>
    <source>
        <strain evidence="2">TISTR 2241</strain>
    </source>
</reference>
<dbReference type="Proteomes" id="UP001597458">
    <property type="component" value="Unassembled WGS sequence"/>
</dbReference>
<accession>A0ABW5PUV8</accession>
<evidence type="ECO:0000313" key="1">
    <source>
        <dbReference type="EMBL" id="MFD2618710.1"/>
    </source>
</evidence>
<evidence type="ECO:0008006" key="3">
    <source>
        <dbReference type="Google" id="ProtNLM"/>
    </source>
</evidence>
<name>A0ABW5PUV8_9BACI</name>
<keyword evidence="2" id="KW-1185">Reference proteome</keyword>
<proteinExistence type="predicted"/>
<evidence type="ECO:0000313" key="2">
    <source>
        <dbReference type="Proteomes" id="UP001597458"/>
    </source>
</evidence>